<name>A0A7D9I0U2_PARCT</name>
<keyword evidence="1" id="KW-0677">Repeat</keyword>
<dbReference type="EMBL" id="CACRXK020003126">
    <property type="protein sequence ID" value="CAB3997549.1"/>
    <property type="molecule type" value="Genomic_DNA"/>
</dbReference>
<protein>
    <submittedName>
        <fullName evidence="4">B-cell lymphoma 3</fullName>
    </submittedName>
</protein>
<gene>
    <name evidence="4" type="ORF">PACLA_8A042832</name>
</gene>
<dbReference type="SMART" id="SM00248">
    <property type="entry name" value="ANK"/>
    <property type="match status" value="5"/>
</dbReference>
<proteinExistence type="predicted"/>
<evidence type="ECO:0000256" key="1">
    <source>
        <dbReference type="ARBA" id="ARBA00022737"/>
    </source>
</evidence>
<dbReference type="Pfam" id="PF00023">
    <property type="entry name" value="Ank"/>
    <property type="match status" value="1"/>
</dbReference>
<dbReference type="PRINTS" id="PR01415">
    <property type="entry name" value="ANKYRIN"/>
</dbReference>
<dbReference type="SUPFAM" id="SSF48403">
    <property type="entry name" value="Ankyrin repeat"/>
    <property type="match status" value="1"/>
</dbReference>
<keyword evidence="5" id="KW-1185">Reference proteome</keyword>
<evidence type="ECO:0000313" key="4">
    <source>
        <dbReference type="EMBL" id="CAB3997549.1"/>
    </source>
</evidence>
<dbReference type="InterPro" id="IPR002110">
    <property type="entry name" value="Ankyrin_rpt"/>
</dbReference>
<feature type="compositionally biased region" description="Polar residues" evidence="3">
    <location>
        <begin position="407"/>
        <end position="428"/>
    </location>
</feature>
<accession>A0A7D9I0U2</accession>
<dbReference type="PANTHER" id="PTHR46680:SF2">
    <property type="entry name" value="NF-KAPPA-B INHIBITOR ZETA"/>
    <property type="match status" value="1"/>
</dbReference>
<sequence>MIRLPEHNDIRPTPNRFSAYDVESLLAPSNTSQTTTATSSKLTAKVQPFEVRENDLMESSNPRPENVFPKGPRNPPFYPSLGYSPFASPLSLANLQLQYSLWSAQAHAGLINWPLFHHANPVFAQSASGTQSESNSSDSNPTYTALTPRSQNGAKHQSNEDVTSVNSNSATESLLAASECHMAVLRDDDGDTPLHIAIVHENARLIQKLVGLISLSKLTVNTPNNLSQTALHLAVLTEQPMVVEQLMDAGADPNAQDRNGQTAIHLCAANGDNRCLTKIIHAKPKNLDLEIKNYDGLTALHLAVQKKHQSIVKSLIQYGANKNAKDGKSGHTPLHHAIDQECGEILQLLVAEGANINRPNYSGVTPIQNANCCRNEAISKIILSQETVPPTTTPVRPSAIQPTSAAVVNSPQTTNVSTISSPSATNTAKESENKAETLKRRFESSPSTSKRARTEVTK</sequence>
<comment type="caution">
    <text evidence="4">The sequence shown here is derived from an EMBL/GenBank/DDBJ whole genome shotgun (WGS) entry which is preliminary data.</text>
</comment>
<dbReference type="GO" id="GO:0051059">
    <property type="term" value="F:NF-kappaB binding"/>
    <property type="evidence" value="ECO:0007669"/>
    <property type="project" value="TreeGrafter"/>
</dbReference>
<dbReference type="PROSITE" id="PS50297">
    <property type="entry name" value="ANK_REP_REGION"/>
    <property type="match status" value="4"/>
</dbReference>
<reference evidence="4" key="1">
    <citation type="submission" date="2020-04" db="EMBL/GenBank/DDBJ databases">
        <authorList>
            <person name="Alioto T."/>
            <person name="Alioto T."/>
            <person name="Gomez Garrido J."/>
        </authorList>
    </citation>
    <scope>NUCLEOTIDE SEQUENCE</scope>
    <source>
        <strain evidence="4">A484AB</strain>
    </source>
</reference>
<dbReference type="PROSITE" id="PS50088">
    <property type="entry name" value="ANK_REPEAT"/>
    <property type="match status" value="4"/>
</dbReference>
<dbReference type="Gene3D" id="1.25.40.20">
    <property type="entry name" value="Ankyrin repeat-containing domain"/>
    <property type="match status" value="1"/>
</dbReference>
<dbReference type="PANTHER" id="PTHR46680">
    <property type="entry name" value="NF-KAPPA-B INHIBITOR ALPHA"/>
    <property type="match status" value="1"/>
</dbReference>
<feature type="compositionally biased region" description="Basic and acidic residues" evidence="3">
    <location>
        <begin position="429"/>
        <end position="443"/>
    </location>
</feature>
<evidence type="ECO:0000256" key="3">
    <source>
        <dbReference type="SAM" id="MobiDB-lite"/>
    </source>
</evidence>
<dbReference type="Proteomes" id="UP001152795">
    <property type="component" value="Unassembled WGS sequence"/>
</dbReference>
<dbReference type="GO" id="GO:0071356">
    <property type="term" value="P:cellular response to tumor necrosis factor"/>
    <property type="evidence" value="ECO:0007669"/>
    <property type="project" value="TreeGrafter"/>
</dbReference>
<dbReference type="Pfam" id="PF12796">
    <property type="entry name" value="Ank_2"/>
    <property type="match status" value="1"/>
</dbReference>
<keyword evidence="2" id="KW-0040">ANK repeat</keyword>
<evidence type="ECO:0000256" key="2">
    <source>
        <dbReference type="ARBA" id="ARBA00023043"/>
    </source>
</evidence>
<dbReference type="AlphaFoldDB" id="A0A7D9I0U2"/>
<dbReference type="InterPro" id="IPR051070">
    <property type="entry name" value="NF-kappa-B_inhibitor"/>
</dbReference>
<feature type="region of interest" description="Disordered" evidence="3">
    <location>
        <begin position="407"/>
        <end position="458"/>
    </location>
</feature>
<dbReference type="GO" id="GO:0005829">
    <property type="term" value="C:cytosol"/>
    <property type="evidence" value="ECO:0007669"/>
    <property type="project" value="TreeGrafter"/>
</dbReference>
<evidence type="ECO:0000313" key="5">
    <source>
        <dbReference type="Proteomes" id="UP001152795"/>
    </source>
</evidence>
<feature type="region of interest" description="Disordered" evidence="3">
    <location>
        <begin position="126"/>
        <end position="169"/>
    </location>
</feature>
<organism evidence="4 5">
    <name type="scientific">Paramuricea clavata</name>
    <name type="common">Red gorgonian</name>
    <name type="synonym">Violescent sea-whip</name>
    <dbReference type="NCBI Taxonomy" id="317549"/>
    <lineage>
        <taxon>Eukaryota</taxon>
        <taxon>Metazoa</taxon>
        <taxon>Cnidaria</taxon>
        <taxon>Anthozoa</taxon>
        <taxon>Octocorallia</taxon>
        <taxon>Malacalcyonacea</taxon>
        <taxon>Plexauridae</taxon>
        <taxon>Paramuricea</taxon>
    </lineage>
</organism>
<dbReference type="InterPro" id="IPR036770">
    <property type="entry name" value="Ankyrin_rpt-contain_sf"/>
</dbReference>
<dbReference type="OrthoDB" id="5982935at2759"/>